<dbReference type="SMART" id="SM00219">
    <property type="entry name" value="TyrKc"/>
    <property type="match status" value="1"/>
</dbReference>
<evidence type="ECO:0000256" key="5">
    <source>
        <dbReference type="ARBA" id="ARBA00022707"/>
    </source>
</evidence>
<evidence type="ECO:0000256" key="14">
    <source>
        <dbReference type="PROSITE-ProRule" id="PRU00192"/>
    </source>
</evidence>
<dbReference type="CDD" id="cd09937">
    <property type="entry name" value="SH2_csk_like"/>
    <property type="match status" value="1"/>
</dbReference>
<dbReference type="Pfam" id="PF00017">
    <property type="entry name" value="SH2"/>
    <property type="match status" value="1"/>
</dbReference>
<reference evidence="19" key="3">
    <citation type="submission" date="2025-08" db="UniProtKB">
        <authorList>
            <consortium name="Ensembl"/>
        </authorList>
    </citation>
    <scope>IDENTIFICATION</scope>
    <source>
        <strain evidence="19">HSOK</strain>
    </source>
</reference>
<comment type="subcellular location">
    <subcellularLocation>
        <location evidence="1">Cytoplasm</location>
    </subcellularLocation>
</comment>
<keyword evidence="6 15" id="KW-0547">Nucleotide-binding</keyword>
<dbReference type="InterPro" id="IPR020635">
    <property type="entry name" value="Tyr_kinase_cat_dom"/>
</dbReference>
<evidence type="ECO:0000313" key="19">
    <source>
        <dbReference type="Ensembl" id="ENSORLP00015016670.1"/>
    </source>
</evidence>
<comment type="catalytic activity">
    <reaction evidence="12 15">
        <text>L-tyrosyl-[protein] + ATP = O-phospho-L-tyrosyl-[protein] + ADP + H(+)</text>
        <dbReference type="Rhea" id="RHEA:10596"/>
        <dbReference type="Rhea" id="RHEA-COMP:10136"/>
        <dbReference type="Rhea" id="RHEA-COMP:20101"/>
        <dbReference type="ChEBI" id="CHEBI:15378"/>
        <dbReference type="ChEBI" id="CHEBI:30616"/>
        <dbReference type="ChEBI" id="CHEBI:46858"/>
        <dbReference type="ChEBI" id="CHEBI:61978"/>
        <dbReference type="ChEBI" id="CHEBI:456216"/>
        <dbReference type="EC" id="2.7.10.2"/>
    </reaction>
</comment>
<dbReference type="GO" id="GO:0005524">
    <property type="term" value="F:ATP binding"/>
    <property type="evidence" value="ECO:0007669"/>
    <property type="project" value="UniProtKB-KW"/>
</dbReference>
<evidence type="ECO:0000256" key="3">
    <source>
        <dbReference type="ARBA" id="ARBA00022490"/>
    </source>
</evidence>
<dbReference type="InterPro" id="IPR036028">
    <property type="entry name" value="SH3-like_dom_sf"/>
</dbReference>
<organism evidence="19 20">
    <name type="scientific">Oryzias latipes</name>
    <name type="common">Japanese rice fish</name>
    <name type="synonym">Japanese killifish</name>
    <dbReference type="NCBI Taxonomy" id="8090"/>
    <lineage>
        <taxon>Eukaryota</taxon>
        <taxon>Metazoa</taxon>
        <taxon>Chordata</taxon>
        <taxon>Craniata</taxon>
        <taxon>Vertebrata</taxon>
        <taxon>Euteleostomi</taxon>
        <taxon>Actinopterygii</taxon>
        <taxon>Neopterygii</taxon>
        <taxon>Teleostei</taxon>
        <taxon>Neoteleostei</taxon>
        <taxon>Acanthomorphata</taxon>
        <taxon>Ovalentaria</taxon>
        <taxon>Atherinomorphae</taxon>
        <taxon>Beloniformes</taxon>
        <taxon>Adrianichthyidae</taxon>
        <taxon>Oryziinae</taxon>
        <taxon>Oryzias</taxon>
    </lineage>
</organism>
<dbReference type="Gene3D" id="1.10.510.10">
    <property type="entry name" value="Transferase(Phosphotransferase) domain 1"/>
    <property type="match status" value="1"/>
</dbReference>
<keyword evidence="4 15" id="KW-0808">Transferase</keyword>
<keyword evidence="8 15" id="KW-0067">ATP-binding</keyword>
<comment type="similarity">
    <text evidence="15">Belongs to the protein kinase superfamily. Tyr protein kinase family.</text>
</comment>
<dbReference type="AlphaFoldDB" id="A0A3P9I9R3"/>
<evidence type="ECO:0000259" key="18">
    <source>
        <dbReference type="PROSITE" id="PS50011"/>
    </source>
</evidence>
<evidence type="ECO:0000256" key="8">
    <source>
        <dbReference type="ARBA" id="ARBA00022840"/>
    </source>
</evidence>
<dbReference type="InterPro" id="IPR000980">
    <property type="entry name" value="SH2"/>
</dbReference>
<keyword evidence="7 15" id="KW-0418">Kinase</keyword>
<dbReference type="Gene3D" id="2.30.30.40">
    <property type="entry name" value="SH3 Domains"/>
    <property type="match status" value="1"/>
</dbReference>
<evidence type="ECO:0000259" key="17">
    <source>
        <dbReference type="PROSITE" id="PS50002"/>
    </source>
</evidence>
<dbReference type="Gene3D" id="3.30.505.10">
    <property type="entry name" value="SH2 domain"/>
    <property type="match status" value="1"/>
</dbReference>
<dbReference type="PANTHER" id="PTHR24418">
    <property type="entry name" value="TYROSINE-PROTEIN KINASE"/>
    <property type="match status" value="1"/>
</dbReference>
<keyword evidence="9 13" id="KW-0727">SH2 domain</keyword>
<dbReference type="SMART" id="SM00252">
    <property type="entry name" value="SH2"/>
    <property type="match status" value="1"/>
</dbReference>
<dbReference type="Proteomes" id="UP000265200">
    <property type="component" value="Chromosome 3"/>
</dbReference>
<dbReference type="PROSITE" id="PS50011">
    <property type="entry name" value="PROTEIN_KINASE_DOM"/>
    <property type="match status" value="1"/>
</dbReference>
<dbReference type="GO" id="GO:0005737">
    <property type="term" value="C:cytoplasm"/>
    <property type="evidence" value="ECO:0007669"/>
    <property type="project" value="UniProtKB-SubCell"/>
</dbReference>
<evidence type="ECO:0000256" key="9">
    <source>
        <dbReference type="ARBA" id="ARBA00022999"/>
    </source>
</evidence>
<evidence type="ECO:0000256" key="7">
    <source>
        <dbReference type="ARBA" id="ARBA00022777"/>
    </source>
</evidence>
<dbReference type="PROSITE" id="PS50002">
    <property type="entry name" value="SH3"/>
    <property type="match status" value="1"/>
</dbReference>
<dbReference type="PROSITE" id="PS50001">
    <property type="entry name" value="SH2"/>
    <property type="match status" value="1"/>
</dbReference>
<dbReference type="EC" id="2.7.10.2" evidence="15"/>
<evidence type="ECO:0000313" key="20">
    <source>
        <dbReference type="Proteomes" id="UP000265200"/>
    </source>
</evidence>
<dbReference type="InterPro" id="IPR001452">
    <property type="entry name" value="SH3_domain"/>
</dbReference>
<dbReference type="Ensembl" id="ENSORLT00015034406.1">
    <property type="protein sequence ID" value="ENSORLP00015016670.1"/>
    <property type="gene ID" value="ENSORLG00015017724.1"/>
</dbReference>
<keyword evidence="3" id="KW-0963">Cytoplasm</keyword>
<accession>A0A3P9I9R3</accession>
<evidence type="ECO:0000256" key="13">
    <source>
        <dbReference type="PROSITE-ProRule" id="PRU00191"/>
    </source>
</evidence>
<keyword evidence="11" id="KW-0449">Lipoprotein</keyword>
<name>A0A3P9I9R3_ORYLA</name>
<evidence type="ECO:0000256" key="2">
    <source>
        <dbReference type="ARBA" id="ARBA00022443"/>
    </source>
</evidence>
<reference evidence="19" key="4">
    <citation type="submission" date="2025-09" db="UniProtKB">
        <authorList>
            <consortium name="Ensembl"/>
        </authorList>
    </citation>
    <scope>IDENTIFICATION</scope>
    <source>
        <strain evidence="19">HSOK</strain>
    </source>
</reference>
<dbReference type="InterPro" id="IPR001245">
    <property type="entry name" value="Ser-Thr/Tyr_kinase_cat_dom"/>
</dbReference>
<feature type="domain" description="SH2" evidence="16">
    <location>
        <begin position="82"/>
        <end position="171"/>
    </location>
</feature>
<reference evidence="19 20" key="2">
    <citation type="submission" date="2017-04" db="EMBL/GenBank/DDBJ databases">
        <title>CpG methylation of centromeres and impact of large insertions on vertebrate speciation.</title>
        <authorList>
            <person name="Ichikawa K."/>
            <person name="Yoshimura J."/>
            <person name="Morishita S."/>
        </authorList>
    </citation>
    <scope>NUCLEOTIDE SEQUENCE</scope>
    <source>
        <strain evidence="19 20">HSOK</strain>
    </source>
</reference>
<dbReference type="InterPro" id="IPR035027">
    <property type="entry name" value="Csk-like_SH2"/>
</dbReference>
<sequence length="441" mass="50032">MSGIHAPWTSGTECVAKYNFQTANEQDLPFCKGDVLTIIGVTRDPNWYRARNTTGREGTIPANYVQKREGVKSGGKLSLMPWFHGKITREQAERLLYPPETGLFLVRESTNYPGDYTLCVSCDGKVEHYRIIYHNGKLTIDEEEYFENLMQLVEHYTKDADGLCTRLIKPKLMEGTVAAQDEFSRSGWALNRKELKLLQTIGKGELQGDQSGSQIHDVRSAPAPKSIPSVLTRLRHNNLVQLLGVIVEERGSLYIVTEYMAKGSLVDYLRSRGRSVLGGDCLLKFSLDVCEAMEYLEANNFVHRDLAARNVLVSDDNIAKVSDFGLTKEASSIQDTAKLPVKWTSPEALREKRFSTKSDVWSYGILLWEIYSFGRVPYPRIALKDVVPRVEKGYKMDAPDGCPPVVYDLMKQCWTLDAAMRPSFRMLREKLQHIRAKELYL</sequence>
<keyword evidence="5" id="KW-0519">Myristate</keyword>
<dbReference type="CDD" id="cd11769">
    <property type="entry name" value="SH3_CSK"/>
    <property type="match status" value="1"/>
</dbReference>
<reference key="1">
    <citation type="journal article" date="2007" name="Nature">
        <title>The medaka draft genome and insights into vertebrate genome evolution.</title>
        <authorList>
            <person name="Kasahara M."/>
            <person name="Naruse K."/>
            <person name="Sasaki S."/>
            <person name="Nakatani Y."/>
            <person name="Qu W."/>
            <person name="Ahsan B."/>
            <person name="Yamada T."/>
            <person name="Nagayasu Y."/>
            <person name="Doi K."/>
            <person name="Kasai Y."/>
            <person name="Jindo T."/>
            <person name="Kobayashi D."/>
            <person name="Shimada A."/>
            <person name="Toyoda A."/>
            <person name="Kuroki Y."/>
            <person name="Fujiyama A."/>
            <person name="Sasaki T."/>
            <person name="Shimizu A."/>
            <person name="Asakawa S."/>
            <person name="Shimizu N."/>
            <person name="Hashimoto S."/>
            <person name="Yang J."/>
            <person name="Lee Y."/>
            <person name="Matsushima K."/>
            <person name="Sugano S."/>
            <person name="Sakaizumi M."/>
            <person name="Narita T."/>
            <person name="Ohishi K."/>
            <person name="Haga S."/>
            <person name="Ohta F."/>
            <person name="Nomoto H."/>
            <person name="Nogata K."/>
            <person name="Morishita T."/>
            <person name="Endo T."/>
            <person name="Shin-I T."/>
            <person name="Takeda H."/>
            <person name="Morishita S."/>
            <person name="Kohara Y."/>
        </authorList>
    </citation>
    <scope>NUCLEOTIDE SEQUENCE [LARGE SCALE GENOMIC DNA]</scope>
    <source>
        <strain>Hd-rR</strain>
    </source>
</reference>
<dbReference type="Pfam" id="PF07714">
    <property type="entry name" value="PK_Tyr_Ser-Thr"/>
    <property type="match status" value="1"/>
</dbReference>
<keyword evidence="2 14" id="KW-0728">SH3 domain</keyword>
<dbReference type="PRINTS" id="PR00109">
    <property type="entry name" value="TYRKINASE"/>
</dbReference>
<dbReference type="Pfam" id="PF00018">
    <property type="entry name" value="SH3_1"/>
    <property type="match status" value="1"/>
</dbReference>
<dbReference type="PRINTS" id="PR00401">
    <property type="entry name" value="SH2DOMAIN"/>
</dbReference>
<evidence type="ECO:0000256" key="1">
    <source>
        <dbReference type="ARBA" id="ARBA00004496"/>
    </source>
</evidence>
<dbReference type="SUPFAM" id="SSF50044">
    <property type="entry name" value="SH3-domain"/>
    <property type="match status" value="1"/>
</dbReference>
<dbReference type="InterPro" id="IPR011009">
    <property type="entry name" value="Kinase-like_dom_sf"/>
</dbReference>
<dbReference type="FunFam" id="3.30.505.10:FF:000023">
    <property type="entry name" value="Tyrosine-protein kinase"/>
    <property type="match status" value="1"/>
</dbReference>
<evidence type="ECO:0000256" key="12">
    <source>
        <dbReference type="ARBA" id="ARBA00051245"/>
    </source>
</evidence>
<dbReference type="PROSITE" id="PS00109">
    <property type="entry name" value="PROTEIN_KINASE_TYR"/>
    <property type="match status" value="1"/>
</dbReference>
<evidence type="ECO:0000259" key="16">
    <source>
        <dbReference type="PROSITE" id="PS50001"/>
    </source>
</evidence>
<feature type="domain" description="SH3" evidence="17">
    <location>
        <begin position="9"/>
        <end position="70"/>
    </location>
</feature>
<evidence type="ECO:0000256" key="6">
    <source>
        <dbReference type="ARBA" id="ARBA00022741"/>
    </source>
</evidence>
<dbReference type="SUPFAM" id="SSF56112">
    <property type="entry name" value="Protein kinase-like (PK-like)"/>
    <property type="match status" value="1"/>
</dbReference>
<evidence type="ECO:0000256" key="10">
    <source>
        <dbReference type="ARBA" id="ARBA00023137"/>
    </source>
</evidence>
<dbReference type="InterPro" id="IPR000719">
    <property type="entry name" value="Prot_kinase_dom"/>
</dbReference>
<evidence type="ECO:0000256" key="15">
    <source>
        <dbReference type="RuleBase" id="RU362096"/>
    </source>
</evidence>
<evidence type="ECO:0000256" key="11">
    <source>
        <dbReference type="ARBA" id="ARBA00023288"/>
    </source>
</evidence>
<keyword evidence="10 15" id="KW-0829">Tyrosine-protein kinase</keyword>
<evidence type="ECO:0000256" key="4">
    <source>
        <dbReference type="ARBA" id="ARBA00022679"/>
    </source>
</evidence>
<proteinExistence type="inferred from homology"/>
<protein>
    <recommendedName>
        <fullName evidence="15">Tyrosine-protein kinase</fullName>
        <ecNumber evidence="15">2.7.10.2</ecNumber>
    </recommendedName>
</protein>
<feature type="domain" description="Protein kinase" evidence="18">
    <location>
        <begin position="150"/>
        <end position="436"/>
    </location>
</feature>
<dbReference type="InterPro" id="IPR050198">
    <property type="entry name" value="Non-receptor_tyrosine_kinases"/>
</dbReference>
<dbReference type="GO" id="GO:0004715">
    <property type="term" value="F:non-membrane spanning protein tyrosine kinase activity"/>
    <property type="evidence" value="ECO:0007669"/>
    <property type="project" value="UniProtKB-EC"/>
</dbReference>
<dbReference type="FunFam" id="1.10.510.10:FF:000272">
    <property type="entry name" value="Tyrosine-protein kinase"/>
    <property type="match status" value="1"/>
</dbReference>
<dbReference type="SMART" id="SM00326">
    <property type="entry name" value="SH3"/>
    <property type="match status" value="1"/>
</dbReference>
<dbReference type="SUPFAM" id="SSF55550">
    <property type="entry name" value="SH2 domain"/>
    <property type="match status" value="1"/>
</dbReference>
<dbReference type="InterPro" id="IPR008266">
    <property type="entry name" value="Tyr_kinase_AS"/>
</dbReference>
<dbReference type="InterPro" id="IPR036860">
    <property type="entry name" value="SH2_dom_sf"/>
</dbReference>